<evidence type="ECO:0000259" key="2">
    <source>
        <dbReference type="Pfam" id="PF00551"/>
    </source>
</evidence>
<dbReference type="AlphaFoldDB" id="M2Z8U4"/>
<dbReference type="Pfam" id="PF00551">
    <property type="entry name" value="Formyl_trans_N"/>
    <property type="match status" value="1"/>
</dbReference>
<dbReference type="InterPro" id="IPR036477">
    <property type="entry name" value="Formyl_transf_N_sf"/>
</dbReference>
<feature type="region of interest" description="Disordered" evidence="1">
    <location>
        <begin position="187"/>
        <end position="212"/>
    </location>
</feature>
<dbReference type="InterPro" id="IPR002376">
    <property type="entry name" value="Formyl_transf_N"/>
</dbReference>
<evidence type="ECO:0000313" key="3">
    <source>
        <dbReference type="EMBL" id="EME70755.1"/>
    </source>
</evidence>
<dbReference type="STRING" id="1244869.H261_06846"/>
<dbReference type="Proteomes" id="UP000011744">
    <property type="component" value="Unassembled WGS sequence"/>
</dbReference>
<dbReference type="eggNOG" id="COG0223">
    <property type="taxonomic scope" value="Bacteria"/>
</dbReference>
<protein>
    <recommendedName>
        <fullName evidence="2">Formyl transferase N-terminal domain-containing protein</fullName>
    </recommendedName>
</protein>
<name>M2Z8U4_9PROT</name>
<evidence type="ECO:0000313" key="4">
    <source>
        <dbReference type="Proteomes" id="UP000011744"/>
    </source>
</evidence>
<accession>M2Z8U4</accession>
<sequence length="212" mass="23035">MMVKRKERSAMLDTILLLAGETERPVLAGWLRRAEPGIRVVAAGAVADLPADVSSARLVAFVFPEIVPGGVLRRLGYGAYNFHPGPPEYPGWAPAAFALYDGAATFGATLHEMAARADAGTICDVESFAVPAGCDLRRLEELAYAASLHLFERWAEALVSPLRPPRLPLRWGARQCTRKGFAELAGIPEGASEEERRRRARVFGGEGDNRRP</sequence>
<dbReference type="PATRIC" id="fig|1244869.3.peg.1378"/>
<gene>
    <name evidence="3" type="ORF">H261_06846</name>
</gene>
<reference evidence="3 4" key="1">
    <citation type="journal article" date="2014" name="Genome Announc.">
        <title>Draft Genome Sequence of Magnetospirillum sp. Strain SO-1, a Freshwater Magnetotactic Bacterium Isolated from the Ol'khovka River, Russia.</title>
        <authorList>
            <person name="Grouzdev D.S."/>
            <person name="Dziuba M.V."/>
            <person name="Sukhacheva M.S."/>
            <person name="Mardanov A.V."/>
            <person name="Beletskiy A.V."/>
            <person name="Kuznetsov B.B."/>
            <person name="Skryabin K.G."/>
        </authorList>
    </citation>
    <scope>NUCLEOTIDE SEQUENCE [LARGE SCALE GENOMIC DNA]</scope>
    <source>
        <strain evidence="3 4">SO-1</strain>
    </source>
</reference>
<comment type="caution">
    <text evidence="3">The sequence shown here is derived from an EMBL/GenBank/DDBJ whole genome shotgun (WGS) entry which is preliminary data.</text>
</comment>
<dbReference type="Gene3D" id="3.40.50.170">
    <property type="entry name" value="Formyl transferase, N-terminal domain"/>
    <property type="match status" value="1"/>
</dbReference>
<dbReference type="SUPFAM" id="SSF53328">
    <property type="entry name" value="Formyltransferase"/>
    <property type="match status" value="1"/>
</dbReference>
<dbReference type="EMBL" id="AONQ01000013">
    <property type="protein sequence ID" value="EME70755.1"/>
    <property type="molecule type" value="Genomic_DNA"/>
</dbReference>
<proteinExistence type="predicted"/>
<keyword evidence="4" id="KW-1185">Reference proteome</keyword>
<organism evidence="3 4">
    <name type="scientific">Paramagnetospirillum caucaseum</name>
    <dbReference type="NCBI Taxonomy" id="1244869"/>
    <lineage>
        <taxon>Bacteria</taxon>
        <taxon>Pseudomonadati</taxon>
        <taxon>Pseudomonadota</taxon>
        <taxon>Alphaproteobacteria</taxon>
        <taxon>Rhodospirillales</taxon>
        <taxon>Magnetospirillaceae</taxon>
        <taxon>Paramagnetospirillum</taxon>
    </lineage>
</organism>
<feature type="domain" description="Formyl transferase N-terminal" evidence="2">
    <location>
        <begin position="59"/>
        <end position="140"/>
    </location>
</feature>
<evidence type="ECO:0000256" key="1">
    <source>
        <dbReference type="SAM" id="MobiDB-lite"/>
    </source>
</evidence>